<keyword evidence="2" id="KW-0812">Transmembrane</keyword>
<proteinExistence type="predicted"/>
<feature type="compositionally biased region" description="Low complexity" evidence="1">
    <location>
        <begin position="17"/>
        <end position="31"/>
    </location>
</feature>
<evidence type="ECO:0000256" key="1">
    <source>
        <dbReference type="SAM" id="MobiDB-lite"/>
    </source>
</evidence>
<dbReference type="Proteomes" id="UP000289954">
    <property type="component" value="Unassembled WGS sequence"/>
</dbReference>
<dbReference type="RefSeq" id="WP_130782370.1">
    <property type="nucleotide sequence ID" value="NZ_BIMR01000246.1"/>
</dbReference>
<dbReference type="InterPro" id="IPR021385">
    <property type="entry name" value="DUF3017"/>
</dbReference>
<organism evidence="3 4">
    <name type="scientific">Cellulomonas biazotea</name>
    <dbReference type="NCBI Taxonomy" id="1709"/>
    <lineage>
        <taxon>Bacteria</taxon>
        <taxon>Bacillati</taxon>
        <taxon>Actinomycetota</taxon>
        <taxon>Actinomycetes</taxon>
        <taxon>Micrococcales</taxon>
        <taxon>Cellulomonadaceae</taxon>
        <taxon>Cellulomonas</taxon>
    </lineage>
</organism>
<evidence type="ECO:0000313" key="4">
    <source>
        <dbReference type="Proteomes" id="UP000289954"/>
    </source>
</evidence>
<evidence type="ECO:0000256" key="2">
    <source>
        <dbReference type="SAM" id="Phobius"/>
    </source>
</evidence>
<keyword evidence="2" id="KW-1133">Transmembrane helix</keyword>
<feature type="transmembrane region" description="Helical" evidence="2">
    <location>
        <begin position="80"/>
        <end position="97"/>
    </location>
</feature>
<reference evidence="3 4" key="1">
    <citation type="submission" date="2019-01" db="EMBL/GenBank/DDBJ databases">
        <title>Draft genome sequence of Cellulomonas takizawaensis strain TKZ-21.</title>
        <authorList>
            <person name="Yamamura H."/>
            <person name="Hayashi T."/>
            <person name="Hamada M."/>
            <person name="Serisawa Y."/>
            <person name="Matsuyama K."/>
            <person name="Nakagawa Y."/>
            <person name="Otoguro M."/>
            <person name="Yanagida F."/>
            <person name="Hayakawa M."/>
        </authorList>
    </citation>
    <scope>NUCLEOTIDE SEQUENCE [LARGE SCALE GENOMIC DNA]</scope>
    <source>
        <strain evidence="3 4">NBRC12680</strain>
    </source>
</reference>
<name>A0A402DUI3_9CELL</name>
<feature type="transmembrane region" description="Helical" evidence="2">
    <location>
        <begin position="109"/>
        <end position="129"/>
    </location>
</feature>
<feature type="transmembrane region" description="Helical" evidence="2">
    <location>
        <begin position="56"/>
        <end position="74"/>
    </location>
</feature>
<feature type="region of interest" description="Disordered" evidence="1">
    <location>
        <begin position="11"/>
        <end position="36"/>
    </location>
</feature>
<gene>
    <name evidence="3" type="ORF">CBZ_28110</name>
</gene>
<comment type="caution">
    <text evidence="3">The sequence shown here is derived from an EMBL/GenBank/DDBJ whole genome shotgun (WGS) entry which is preliminary data.</text>
</comment>
<keyword evidence="4" id="KW-1185">Reference proteome</keyword>
<keyword evidence="2" id="KW-0472">Membrane</keyword>
<evidence type="ECO:0008006" key="5">
    <source>
        <dbReference type="Google" id="ProtNLM"/>
    </source>
</evidence>
<accession>A0A402DUI3</accession>
<dbReference type="AlphaFoldDB" id="A0A402DUI3"/>
<protein>
    <recommendedName>
        <fullName evidence="5">DUF3017 domain-containing protein</fullName>
    </recommendedName>
</protein>
<dbReference type="Pfam" id="PF11222">
    <property type="entry name" value="DUF3017"/>
    <property type="match status" value="1"/>
</dbReference>
<sequence>MVQEQVGRAIPWPELPGPAGDPAGVAPASGPIPVEEQPLDPRAIARASLDASRNASLWWTSAGVVVSLLVAFVVGARAGAYTLAAVLAACGVVRAAWPSPGPVAVHVRAKPLDLLFLFGGAASLAFLAYSMPGGD</sequence>
<evidence type="ECO:0000313" key="3">
    <source>
        <dbReference type="EMBL" id="GCE77755.1"/>
    </source>
</evidence>
<dbReference type="EMBL" id="BIMR01000246">
    <property type="protein sequence ID" value="GCE77755.1"/>
    <property type="molecule type" value="Genomic_DNA"/>
</dbReference>